<evidence type="ECO:0000256" key="1">
    <source>
        <dbReference type="ARBA" id="ARBA00004141"/>
    </source>
</evidence>
<dbReference type="Pfam" id="PF16916">
    <property type="entry name" value="ZT_dimer"/>
    <property type="match status" value="1"/>
</dbReference>
<accession>A0ABT9AFH2</accession>
<evidence type="ECO:0000256" key="5">
    <source>
        <dbReference type="ARBA" id="ARBA00022989"/>
    </source>
</evidence>
<evidence type="ECO:0000256" key="2">
    <source>
        <dbReference type="ARBA" id="ARBA00008114"/>
    </source>
</evidence>
<dbReference type="SUPFAM" id="SSF161111">
    <property type="entry name" value="Cation efflux protein transmembrane domain-like"/>
    <property type="match status" value="1"/>
</dbReference>
<dbReference type="InterPro" id="IPR027470">
    <property type="entry name" value="Cation_efflux_CTD"/>
</dbReference>
<evidence type="ECO:0000259" key="8">
    <source>
        <dbReference type="Pfam" id="PF01545"/>
    </source>
</evidence>
<protein>
    <submittedName>
        <fullName evidence="10">Cation diffusion facilitator family transporter</fullName>
    </submittedName>
</protein>
<feature type="transmembrane region" description="Helical" evidence="7">
    <location>
        <begin position="21"/>
        <end position="40"/>
    </location>
</feature>
<gene>
    <name evidence="10" type="ORF">Q5H92_19680</name>
</gene>
<keyword evidence="11" id="KW-1185">Reference proteome</keyword>
<dbReference type="PANTHER" id="PTHR43840">
    <property type="entry name" value="MITOCHONDRIAL METAL TRANSPORTER 1-RELATED"/>
    <property type="match status" value="1"/>
</dbReference>
<evidence type="ECO:0000256" key="4">
    <source>
        <dbReference type="ARBA" id="ARBA00022692"/>
    </source>
</evidence>
<keyword evidence="4 7" id="KW-0812">Transmembrane</keyword>
<keyword evidence="6 7" id="KW-0472">Membrane</keyword>
<dbReference type="Proteomes" id="UP001167796">
    <property type="component" value="Unassembled WGS sequence"/>
</dbReference>
<feature type="transmembrane region" description="Helical" evidence="7">
    <location>
        <begin position="164"/>
        <end position="184"/>
    </location>
</feature>
<evidence type="ECO:0000259" key="9">
    <source>
        <dbReference type="Pfam" id="PF16916"/>
    </source>
</evidence>
<dbReference type="Pfam" id="PF01545">
    <property type="entry name" value="Cation_efflux"/>
    <property type="match status" value="1"/>
</dbReference>
<feature type="domain" description="Cation efflux protein cytoplasmic" evidence="9">
    <location>
        <begin position="224"/>
        <end position="296"/>
    </location>
</feature>
<dbReference type="Gene3D" id="1.20.1510.10">
    <property type="entry name" value="Cation efflux protein transmembrane domain"/>
    <property type="match status" value="1"/>
</dbReference>
<proteinExistence type="inferred from homology"/>
<dbReference type="PANTHER" id="PTHR43840:SF15">
    <property type="entry name" value="MITOCHONDRIAL METAL TRANSPORTER 1-RELATED"/>
    <property type="match status" value="1"/>
</dbReference>
<sequence length="306" mass="32834">MEQPIQPTNRERAEKGQTSTLIGIGANIALVLGKGTAGIVGHSYALIAEAIESGTDIFSSLIVWLGLRTAAREPDENHPYGHGKAEPLAAIMVAVALLGAAAYIATEGIIHIITPHQLPAPFTLAVLAVVIIIKETLYRRVNKVGEEVDSNAVKADAWHHRADVITSCTAFVGISVALLGGKGWEAADDWAALVACCFIVYNAYHIFRPAFGEIMDEAPEGTWTEDIRALAEAVPGVLATEKCFVRKMGFEYFADLHVIVDGDISVRDGHFISGAVKAAIIRAKPAVYNVLVHIEPMECTPNHLLP</sequence>
<name>A0ABT9AFH2_9BACT</name>
<comment type="subcellular location">
    <subcellularLocation>
        <location evidence="1">Membrane</location>
        <topology evidence="1">Multi-pass membrane protein</topology>
    </subcellularLocation>
</comment>
<feature type="transmembrane region" description="Helical" evidence="7">
    <location>
        <begin position="46"/>
        <end position="67"/>
    </location>
</feature>
<evidence type="ECO:0000313" key="11">
    <source>
        <dbReference type="Proteomes" id="UP001167796"/>
    </source>
</evidence>
<dbReference type="NCBIfam" id="TIGR01297">
    <property type="entry name" value="CDF"/>
    <property type="match status" value="1"/>
</dbReference>
<dbReference type="InterPro" id="IPR058533">
    <property type="entry name" value="Cation_efflux_TM"/>
</dbReference>
<evidence type="ECO:0000256" key="6">
    <source>
        <dbReference type="ARBA" id="ARBA00023136"/>
    </source>
</evidence>
<comment type="caution">
    <text evidence="10">The sequence shown here is derived from an EMBL/GenBank/DDBJ whole genome shotgun (WGS) entry which is preliminary data.</text>
</comment>
<evidence type="ECO:0000256" key="7">
    <source>
        <dbReference type="SAM" id="Phobius"/>
    </source>
</evidence>
<feature type="transmembrane region" description="Helical" evidence="7">
    <location>
        <begin position="88"/>
        <end position="106"/>
    </location>
</feature>
<dbReference type="InterPro" id="IPR036837">
    <property type="entry name" value="Cation_efflux_CTD_sf"/>
</dbReference>
<feature type="domain" description="Cation efflux protein transmembrane" evidence="8">
    <location>
        <begin position="21"/>
        <end position="215"/>
    </location>
</feature>
<dbReference type="EMBL" id="JAUQSX010000011">
    <property type="protein sequence ID" value="MDO7848596.1"/>
    <property type="molecule type" value="Genomic_DNA"/>
</dbReference>
<dbReference type="InterPro" id="IPR050291">
    <property type="entry name" value="CDF_Transporter"/>
</dbReference>
<evidence type="ECO:0000256" key="3">
    <source>
        <dbReference type="ARBA" id="ARBA00022448"/>
    </source>
</evidence>
<dbReference type="InterPro" id="IPR002524">
    <property type="entry name" value="Cation_efflux"/>
</dbReference>
<evidence type="ECO:0000313" key="10">
    <source>
        <dbReference type="EMBL" id="MDO7848596.1"/>
    </source>
</evidence>
<dbReference type="Gene3D" id="3.30.70.1350">
    <property type="entry name" value="Cation efflux protein, cytoplasmic domain"/>
    <property type="match status" value="1"/>
</dbReference>
<dbReference type="RefSeq" id="WP_305013266.1">
    <property type="nucleotide sequence ID" value="NZ_JAUQSX010000011.1"/>
</dbReference>
<keyword evidence="3" id="KW-0813">Transport</keyword>
<dbReference type="SUPFAM" id="SSF160240">
    <property type="entry name" value="Cation efflux protein cytoplasmic domain-like"/>
    <property type="match status" value="1"/>
</dbReference>
<feature type="transmembrane region" description="Helical" evidence="7">
    <location>
        <begin position="112"/>
        <end position="133"/>
    </location>
</feature>
<keyword evidence="5 7" id="KW-1133">Transmembrane helix</keyword>
<dbReference type="InterPro" id="IPR027469">
    <property type="entry name" value="Cation_efflux_TMD_sf"/>
</dbReference>
<feature type="transmembrane region" description="Helical" evidence="7">
    <location>
        <begin position="190"/>
        <end position="207"/>
    </location>
</feature>
<reference evidence="10" key="1">
    <citation type="submission" date="2023-07" db="EMBL/GenBank/DDBJ databases">
        <authorList>
            <person name="Kim M.K."/>
        </authorList>
    </citation>
    <scope>NUCLEOTIDE SEQUENCE</scope>
    <source>
        <strain evidence="10">M29</strain>
    </source>
</reference>
<organism evidence="10 11">
    <name type="scientific">Hymenobacter mellowenesis</name>
    <dbReference type="NCBI Taxonomy" id="3063995"/>
    <lineage>
        <taxon>Bacteria</taxon>
        <taxon>Pseudomonadati</taxon>
        <taxon>Bacteroidota</taxon>
        <taxon>Cytophagia</taxon>
        <taxon>Cytophagales</taxon>
        <taxon>Hymenobacteraceae</taxon>
        <taxon>Hymenobacter</taxon>
    </lineage>
</organism>
<comment type="similarity">
    <text evidence="2">Belongs to the cation diffusion facilitator (CDF) transporter (TC 2.A.4) family.</text>
</comment>